<protein>
    <recommendedName>
        <fullName evidence="4">Zinc-finger domain-containing protein</fullName>
    </recommendedName>
</protein>
<evidence type="ECO:0008006" key="4">
    <source>
        <dbReference type="Google" id="ProtNLM"/>
    </source>
</evidence>
<evidence type="ECO:0000256" key="1">
    <source>
        <dbReference type="SAM" id="Phobius"/>
    </source>
</evidence>
<name>A0A1R1EV72_9BACL</name>
<keyword evidence="1" id="KW-0472">Membrane</keyword>
<evidence type="ECO:0000313" key="2">
    <source>
        <dbReference type="EMBL" id="OMF55717.1"/>
    </source>
</evidence>
<feature type="transmembrane region" description="Helical" evidence="1">
    <location>
        <begin position="100"/>
        <end position="118"/>
    </location>
</feature>
<organism evidence="2 3">
    <name type="scientific">Paenibacillus rhizosphaerae</name>
    <dbReference type="NCBI Taxonomy" id="297318"/>
    <lineage>
        <taxon>Bacteria</taxon>
        <taxon>Bacillati</taxon>
        <taxon>Bacillota</taxon>
        <taxon>Bacilli</taxon>
        <taxon>Bacillales</taxon>
        <taxon>Paenibacillaceae</taxon>
        <taxon>Paenibacillus</taxon>
    </lineage>
</organism>
<dbReference type="AlphaFoldDB" id="A0A1R1EV72"/>
<dbReference type="RefSeq" id="WP_076170109.1">
    <property type="nucleotide sequence ID" value="NZ_MRTP01000002.1"/>
</dbReference>
<keyword evidence="1" id="KW-1133">Transmembrane helix</keyword>
<reference evidence="2 3" key="1">
    <citation type="submission" date="2016-11" db="EMBL/GenBank/DDBJ databases">
        <title>Paenibacillus species isolates.</title>
        <authorList>
            <person name="Beno S.M."/>
        </authorList>
    </citation>
    <scope>NUCLEOTIDE SEQUENCE [LARGE SCALE GENOMIC DNA]</scope>
    <source>
        <strain evidence="2 3">FSL R5-0378</strain>
    </source>
</reference>
<evidence type="ECO:0000313" key="3">
    <source>
        <dbReference type="Proteomes" id="UP000187172"/>
    </source>
</evidence>
<keyword evidence="1" id="KW-0812">Transmembrane</keyword>
<proteinExistence type="predicted"/>
<dbReference type="STRING" id="297318.BK138_13835"/>
<feature type="transmembrane region" description="Helical" evidence="1">
    <location>
        <begin position="176"/>
        <end position="195"/>
    </location>
</feature>
<dbReference type="Proteomes" id="UP000187172">
    <property type="component" value="Unassembled WGS sequence"/>
</dbReference>
<sequence length="200" mass="22547">MNCDEAHSLFGIVLDLEEDDPRRIELEQHTATCSDCQAELALWKESRVLMMELQEEPTEEQAEEINRNVMDRIYRESPWLIPDQSKPFAVPASTRKRMSWWIAGFVMVFLVSFLYWAIMDKPFAKETAEAVPTGILPTGVAGSSVVTEQVSYVIPKTNSGIIEPLVAGMGPTHPQYWMILSVLGVGMALFSLGRVSRIRK</sequence>
<comment type="caution">
    <text evidence="2">The sequence shown here is derived from an EMBL/GenBank/DDBJ whole genome shotgun (WGS) entry which is preliminary data.</text>
</comment>
<gene>
    <name evidence="2" type="ORF">BK138_13835</name>
</gene>
<dbReference type="EMBL" id="MRTP01000002">
    <property type="protein sequence ID" value="OMF55717.1"/>
    <property type="molecule type" value="Genomic_DNA"/>
</dbReference>
<accession>A0A1R1EV72</accession>
<keyword evidence="3" id="KW-1185">Reference proteome</keyword>